<evidence type="ECO:0000313" key="4">
    <source>
        <dbReference type="EMBL" id="MCJ2542493.1"/>
    </source>
</evidence>
<dbReference type="GO" id="GO:0016740">
    <property type="term" value="F:transferase activity"/>
    <property type="evidence" value="ECO:0007669"/>
    <property type="project" value="UniProtKB-KW"/>
</dbReference>
<evidence type="ECO:0000256" key="1">
    <source>
        <dbReference type="ARBA" id="ARBA00001933"/>
    </source>
</evidence>
<dbReference type="InterPro" id="IPR015424">
    <property type="entry name" value="PyrdxlP-dep_Trfase"/>
</dbReference>
<protein>
    <submittedName>
        <fullName evidence="4">PLP-dependent transferase</fullName>
    </submittedName>
</protein>
<dbReference type="Proteomes" id="UP000830835">
    <property type="component" value="Unassembled WGS sequence"/>
</dbReference>
<dbReference type="EMBL" id="JAFIRA010000011">
    <property type="protein sequence ID" value="MCJ2542493.1"/>
    <property type="molecule type" value="Genomic_DNA"/>
</dbReference>
<comment type="similarity">
    <text evidence="3">Belongs to the trans-sulfuration enzymes family.</text>
</comment>
<dbReference type="PANTHER" id="PTHR11808">
    <property type="entry name" value="TRANS-SULFURATION ENZYME FAMILY MEMBER"/>
    <property type="match status" value="1"/>
</dbReference>
<dbReference type="InterPro" id="IPR015421">
    <property type="entry name" value="PyrdxlP-dep_Trfase_major"/>
</dbReference>
<dbReference type="PANTHER" id="PTHR11808:SF35">
    <property type="entry name" value="CYSTATHIONINE GAMMA-SYNTHASE (AFU_ORTHOLOGUE AFUA_7G01590)"/>
    <property type="match status" value="1"/>
</dbReference>
<gene>
    <name evidence="4" type="ORF">JX360_06160</name>
</gene>
<dbReference type="Gene3D" id="3.40.640.10">
    <property type="entry name" value="Type I PLP-dependent aspartate aminotransferase-like (Major domain)"/>
    <property type="match status" value="1"/>
</dbReference>
<proteinExistence type="inferred from homology"/>
<dbReference type="Pfam" id="PF01053">
    <property type="entry name" value="Cys_Met_Meta_PP"/>
    <property type="match status" value="1"/>
</dbReference>
<keyword evidence="2 3" id="KW-0663">Pyridoxal phosphate</keyword>
<reference evidence="4" key="1">
    <citation type="submission" date="2021-02" db="EMBL/GenBank/DDBJ databases">
        <title>The CRISPR/cas machinery reduction and long-range gene transfer in the hot spring cyanobacterium Synechococcus.</title>
        <authorList>
            <person name="Dvorak P."/>
            <person name="Jahodarova E."/>
            <person name="Hasler P."/>
            <person name="Poulickova A."/>
        </authorList>
    </citation>
    <scope>NUCLEOTIDE SEQUENCE</scope>
    <source>
        <strain evidence="4">Rupite</strain>
    </source>
</reference>
<keyword evidence="4" id="KW-0808">Transferase</keyword>
<organism evidence="4 5">
    <name type="scientific">Thermostichus vulcanus str. 'Rupite'</name>
    <dbReference type="NCBI Taxonomy" id="2813851"/>
    <lineage>
        <taxon>Bacteria</taxon>
        <taxon>Bacillati</taxon>
        <taxon>Cyanobacteriota</taxon>
        <taxon>Cyanophyceae</taxon>
        <taxon>Thermostichales</taxon>
        <taxon>Thermostichaceae</taxon>
        <taxon>Thermostichus</taxon>
    </lineage>
</organism>
<evidence type="ECO:0000256" key="2">
    <source>
        <dbReference type="ARBA" id="ARBA00022898"/>
    </source>
</evidence>
<evidence type="ECO:0000256" key="3">
    <source>
        <dbReference type="RuleBase" id="RU362118"/>
    </source>
</evidence>
<evidence type="ECO:0000313" key="5">
    <source>
        <dbReference type="Proteomes" id="UP000830835"/>
    </source>
</evidence>
<sequence length="173" mass="18513">MHFETLAIHAGRHLDPSTGAVIPPIHLSTTFWRDPLRTLAGASLPDYTYTRESNPTRVALEEALARLEGGSAAALFASGSAATLAVLQTLSSGDQVLLPQDVYYGTFKSALKGRDLWVCLGWIPLEIAATGSRFWSTIGSYDKTHPQLQLQHCPPHSLAQPTGSLSPGDSGDC</sequence>
<dbReference type="SUPFAM" id="SSF53383">
    <property type="entry name" value="PLP-dependent transferases"/>
    <property type="match status" value="1"/>
</dbReference>
<keyword evidence="5" id="KW-1185">Reference proteome</keyword>
<dbReference type="RefSeq" id="WP_244349770.1">
    <property type="nucleotide sequence ID" value="NZ_JAFIRA010000011.1"/>
</dbReference>
<name>A0ABT0C9M7_THEVL</name>
<comment type="caution">
    <text evidence="4">The sequence shown here is derived from an EMBL/GenBank/DDBJ whole genome shotgun (WGS) entry which is preliminary data.</text>
</comment>
<accession>A0ABT0C9M7</accession>
<comment type="cofactor">
    <cofactor evidence="1 3">
        <name>pyridoxal 5'-phosphate</name>
        <dbReference type="ChEBI" id="CHEBI:597326"/>
    </cofactor>
</comment>
<dbReference type="InterPro" id="IPR000277">
    <property type="entry name" value="Cys/Met-Metab_PyrdxlP-dep_enz"/>
</dbReference>